<dbReference type="Proteomes" id="UP000256913">
    <property type="component" value="Unassembled WGS sequence"/>
</dbReference>
<evidence type="ECO:0000259" key="3">
    <source>
        <dbReference type="Pfam" id="PF01494"/>
    </source>
</evidence>
<dbReference type="PRINTS" id="PR00420">
    <property type="entry name" value="RNGMNOXGNASE"/>
</dbReference>
<dbReference type="Gene3D" id="3.50.50.60">
    <property type="entry name" value="FAD/NAD(P)-binding domain"/>
    <property type="match status" value="1"/>
</dbReference>
<keyword evidence="1" id="KW-0560">Oxidoreductase</keyword>
<keyword evidence="5" id="KW-1185">Reference proteome</keyword>
<evidence type="ECO:0000256" key="1">
    <source>
        <dbReference type="ARBA" id="ARBA00023002"/>
    </source>
</evidence>
<comment type="caution">
    <text evidence="4">The sequence shown here is derived from an EMBL/GenBank/DDBJ whole genome shotgun (WGS) entry which is preliminary data.</text>
</comment>
<protein>
    <submittedName>
        <fullName evidence="4">2-polyprenyl-6-methoxyphenol hydroxylase-like FAD-dependent oxidoreductase</fullName>
    </submittedName>
</protein>
<dbReference type="GO" id="GO:0016491">
    <property type="term" value="F:oxidoreductase activity"/>
    <property type="evidence" value="ECO:0007669"/>
    <property type="project" value="UniProtKB-KW"/>
</dbReference>
<gene>
    <name evidence="4" type="ORF">DFJ67_5503</name>
</gene>
<evidence type="ECO:0000313" key="4">
    <source>
        <dbReference type="EMBL" id="REF99467.1"/>
    </source>
</evidence>
<reference evidence="4 5" key="1">
    <citation type="submission" date="2018-08" db="EMBL/GenBank/DDBJ databases">
        <title>Sequencing the genomes of 1000 actinobacteria strains.</title>
        <authorList>
            <person name="Klenk H.-P."/>
        </authorList>
    </citation>
    <scope>NUCLEOTIDE SEQUENCE [LARGE SCALE GENOMIC DNA]</scope>
    <source>
        <strain evidence="4 5">DSM 44099</strain>
    </source>
</reference>
<name>A0A3D9ZQM1_9ACTN</name>
<evidence type="ECO:0000313" key="5">
    <source>
        <dbReference type="Proteomes" id="UP000256913"/>
    </source>
</evidence>
<proteinExistence type="predicted"/>
<feature type="domain" description="FAD-binding" evidence="3">
    <location>
        <begin position="23"/>
        <end position="359"/>
    </location>
</feature>
<sequence length="417" mass="44317">MRTYALDTGGRTHHHDRVADHAYDVIVVGARCAGSPLALLLARQGHRVLLVDRATFPSDTVSTHVIHPPGAAALARWGLLDQVVATGCPPVGRYSFDFGPIALAGAPGSAESPYAYAPRRTLLDKILVDAAAAAGAEVREGFTVEEVLVADGRVTGIRGRDDSGAAVEERARVVVGADGRNSVVAKTVQPAVYEEQAPLTVGYYSYWSGLPTDTFEAYSRPGRGWAVCPTNDGLTLVIGGWPHAELAEHRNDVEATLLAMFDTSPAFAERIRSAKREERLVGTSVPNYFRTPYGPGWALVGDAGYSRDFITAQGITDAFLDAEACARALDTALAGAAPYAEALAGYQTGRDARAMPVYQMTLQIASLRPPDPQMIQLVSAMAGNQDAMDAFARLNSGVTSPTEFFAPDNIGGILSNR</sequence>
<dbReference type="InterPro" id="IPR036188">
    <property type="entry name" value="FAD/NAD-bd_sf"/>
</dbReference>
<dbReference type="InterPro" id="IPR050631">
    <property type="entry name" value="PheA/TfdB_FAD_monoxygenase"/>
</dbReference>
<dbReference type="PANTHER" id="PTHR43476:SF4">
    <property type="entry name" value="BLR0106 PROTEIN"/>
    <property type="match status" value="1"/>
</dbReference>
<dbReference type="GO" id="GO:0071949">
    <property type="term" value="F:FAD binding"/>
    <property type="evidence" value="ECO:0007669"/>
    <property type="project" value="InterPro"/>
</dbReference>
<evidence type="ECO:0000256" key="2">
    <source>
        <dbReference type="ARBA" id="ARBA00023027"/>
    </source>
</evidence>
<dbReference type="AlphaFoldDB" id="A0A3D9ZQM1"/>
<keyword evidence="2" id="KW-0520">NAD</keyword>
<dbReference type="SUPFAM" id="SSF51905">
    <property type="entry name" value="FAD/NAD(P)-binding domain"/>
    <property type="match status" value="1"/>
</dbReference>
<organism evidence="4 5">
    <name type="scientific">Asanoa ferruginea</name>
    <dbReference type="NCBI Taxonomy" id="53367"/>
    <lineage>
        <taxon>Bacteria</taxon>
        <taxon>Bacillati</taxon>
        <taxon>Actinomycetota</taxon>
        <taxon>Actinomycetes</taxon>
        <taxon>Micromonosporales</taxon>
        <taxon>Micromonosporaceae</taxon>
        <taxon>Asanoa</taxon>
    </lineage>
</organism>
<dbReference type="InterPro" id="IPR002938">
    <property type="entry name" value="FAD-bd"/>
</dbReference>
<dbReference type="EMBL" id="QUMQ01000001">
    <property type="protein sequence ID" value="REF99467.1"/>
    <property type="molecule type" value="Genomic_DNA"/>
</dbReference>
<accession>A0A3D9ZQM1</accession>
<dbReference type="Pfam" id="PF01494">
    <property type="entry name" value="FAD_binding_3"/>
    <property type="match status" value="1"/>
</dbReference>
<dbReference type="PANTHER" id="PTHR43476">
    <property type="entry name" value="3-(3-HYDROXY-PHENYL)PROPIONATE/3-HYDROXYCINNAMIC ACID HYDROXYLASE"/>
    <property type="match status" value="1"/>
</dbReference>